<keyword evidence="2" id="KW-1185">Reference proteome</keyword>
<dbReference type="Pfam" id="PF06108">
    <property type="entry name" value="DUF952"/>
    <property type="match status" value="1"/>
</dbReference>
<protein>
    <recommendedName>
        <fullName evidence="3">DUF952 domain-containing protein</fullName>
    </recommendedName>
</protein>
<dbReference type="EMBL" id="JAGMWT010000020">
    <property type="protein sequence ID" value="KAH7112869.1"/>
    <property type="molecule type" value="Genomic_DNA"/>
</dbReference>
<dbReference type="Gene3D" id="3.20.170.20">
    <property type="entry name" value="Protein of unknown function DUF952"/>
    <property type="match status" value="1"/>
</dbReference>
<dbReference type="Proteomes" id="UP000700596">
    <property type="component" value="Unassembled WGS sequence"/>
</dbReference>
<evidence type="ECO:0000313" key="2">
    <source>
        <dbReference type="Proteomes" id="UP000700596"/>
    </source>
</evidence>
<accession>A0A9P9D5B5</accession>
<dbReference type="AlphaFoldDB" id="A0A9P9D5B5"/>
<comment type="caution">
    <text evidence="1">The sequence shown here is derived from an EMBL/GenBank/DDBJ whole genome shotgun (WGS) entry which is preliminary data.</text>
</comment>
<dbReference type="SUPFAM" id="SSF56399">
    <property type="entry name" value="ADP-ribosylation"/>
    <property type="match status" value="1"/>
</dbReference>
<proteinExistence type="predicted"/>
<reference evidence="1" key="1">
    <citation type="journal article" date="2021" name="Nat. Commun.">
        <title>Genetic determinants of endophytism in the Arabidopsis root mycobiome.</title>
        <authorList>
            <person name="Mesny F."/>
            <person name="Miyauchi S."/>
            <person name="Thiergart T."/>
            <person name="Pickel B."/>
            <person name="Atanasova L."/>
            <person name="Karlsson M."/>
            <person name="Huettel B."/>
            <person name="Barry K.W."/>
            <person name="Haridas S."/>
            <person name="Chen C."/>
            <person name="Bauer D."/>
            <person name="Andreopoulos W."/>
            <person name="Pangilinan J."/>
            <person name="LaButti K."/>
            <person name="Riley R."/>
            <person name="Lipzen A."/>
            <person name="Clum A."/>
            <person name="Drula E."/>
            <person name="Henrissat B."/>
            <person name="Kohler A."/>
            <person name="Grigoriev I.V."/>
            <person name="Martin F.M."/>
            <person name="Hacquard S."/>
        </authorList>
    </citation>
    <scope>NUCLEOTIDE SEQUENCE</scope>
    <source>
        <strain evidence="1">MPI-CAGE-CH-0243</strain>
    </source>
</reference>
<evidence type="ECO:0008006" key="3">
    <source>
        <dbReference type="Google" id="ProtNLM"/>
    </source>
</evidence>
<evidence type="ECO:0000313" key="1">
    <source>
        <dbReference type="EMBL" id="KAH7112869.1"/>
    </source>
</evidence>
<dbReference type="PANTHER" id="PTHR34129:SF1">
    <property type="entry name" value="DUF952 DOMAIN-CONTAINING PROTEIN"/>
    <property type="match status" value="1"/>
</dbReference>
<dbReference type="PANTHER" id="PTHR34129">
    <property type="entry name" value="BLR1139 PROTEIN"/>
    <property type="match status" value="1"/>
</dbReference>
<dbReference type="OrthoDB" id="3335358at2759"/>
<organism evidence="1 2">
    <name type="scientific">Dendryphion nanum</name>
    <dbReference type="NCBI Taxonomy" id="256645"/>
    <lineage>
        <taxon>Eukaryota</taxon>
        <taxon>Fungi</taxon>
        <taxon>Dikarya</taxon>
        <taxon>Ascomycota</taxon>
        <taxon>Pezizomycotina</taxon>
        <taxon>Dothideomycetes</taxon>
        <taxon>Pleosporomycetidae</taxon>
        <taxon>Pleosporales</taxon>
        <taxon>Torulaceae</taxon>
        <taxon>Dendryphion</taxon>
    </lineage>
</organism>
<dbReference type="InterPro" id="IPR009297">
    <property type="entry name" value="DUF952"/>
</dbReference>
<gene>
    <name evidence="1" type="ORF">B0J11DRAFT_182120</name>
</gene>
<name>A0A9P9D5B5_9PLEO</name>
<sequence>MPAPEPPPTYLYKILPSAPPSPLPARLPLSDLDRNDGYIHLSTSEQVPGTADKFFSDANELWLLRLDYGLIAKGVSGEGDIPGVEGKAAGKLDHERAEISWEEVGRGCFAHLYGGDLGVGNVESVLKVEKKGTWSESLKLEW</sequence>